<dbReference type="CTD" id="100332580"/>
<protein>
    <submittedName>
        <fullName evidence="6">PDZ domain containing 7a</fullName>
    </submittedName>
    <submittedName>
        <fullName evidence="8">PDZ domain-containing protein 7a</fullName>
    </submittedName>
</protein>
<dbReference type="FunFam" id="2.30.42.10:FF:000090">
    <property type="entry name" value="PDZ domain containing 7"/>
    <property type="match status" value="1"/>
</dbReference>
<dbReference type="CDD" id="cd10833">
    <property type="entry name" value="PDZ1_PDZD7-like"/>
    <property type="match status" value="1"/>
</dbReference>
<feature type="compositionally biased region" description="Basic and acidic residues" evidence="4">
    <location>
        <begin position="523"/>
        <end position="533"/>
    </location>
</feature>
<evidence type="ECO:0000313" key="7">
    <source>
        <dbReference type="Proteomes" id="UP000314980"/>
    </source>
</evidence>
<dbReference type="PANTHER" id="PTHR23116:SF29">
    <property type="entry name" value="PDZ DOMAIN-CONTAINING PROTEIN 7"/>
    <property type="match status" value="1"/>
</dbReference>
<dbReference type="STRING" id="8187.ENSLCAP00010028385"/>
<evidence type="ECO:0000256" key="3">
    <source>
        <dbReference type="ARBA" id="ARBA00023273"/>
    </source>
</evidence>
<dbReference type="PANTHER" id="PTHR23116">
    <property type="entry name" value="PDZ DOMAIN CONTAINING WHIRLIN AND HARMONIN-RELATED"/>
    <property type="match status" value="1"/>
</dbReference>
<evidence type="ECO:0000259" key="5">
    <source>
        <dbReference type="PROSITE" id="PS50106"/>
    </source>
</evidence>
<feature type="compositionally biased region" description="Polar residues" evidence="4">
    <location>
        <begin position="847"/>
        <end position="864"/>
    </location>
</feature>
<evidence type="ECO:0000256" key="2">
    <source>
        <dbReference type="ARBA" id="ARBA00022737"/>
    </source>
</evidence>
<sequence>MAYSTDPSGWREMTNGGGHPHFNNGGQMGGSHNTTRYMLKKQHRHRRRSSSPMGRVILINAPVDGGDDCEDIHTVTVDKSPDGRLGFSVRGGSEHGLGIFVSKVDDDSSAAQAGLIVGDKLVEVNGVSLESITMSSAVKVLTGNNRLRMVVRRVGKIPGIRYSKEKTTWVDLIHRRMVVEESGRTPSEASSDSALRRIVHLFTTSDDYCLGFNIRGGKEFGLGIYVSKLDPGGLAEQHGIKMGDQILAANGVSFDDITHSNAVEVLKSHTHVMLTIREAGRYPAYKEMVAEYGWLDKLANGGPAPFSHGSDSNSSASSLSSSTPLSSLSGLSQVLFPPVFGSEMVDVAISTEDRSRRPSSAERTADTAIQTDPNPPNLVDHPSTHNGSYPDRLVTTETSRTVGATVLLKDTVIRGKGEGPREMGGAGEGGRGRTRTLSTGDQEVVKHSPKTAALMALSRPRKPIRRSQSHITASEDRKKKKRQQKEKSSAEGKTSLQRSKTFVNLLFKKDRKEKSSSKSPSLHHSDKDKERGRPFQLLTSPRESRAGIKDSSLLPRPETLQHVEDVAKRLLSQDEVAAVMRHCRRFLSDNMIEDLVRPLLAILDRPEKLLLFREIRMLIPTTELSRFDSMVLPFELEAYDILKSRSLRSPALRSPRSGTPRRHLITPIPDYRGGFHLQPVQDTVREHQLIEELERLRLSGQQSGHLPPSRAFTPLLDIPVDSYTSSTVRSRSLSPSPTHSFLLTESPHSTHGRQPHRSPNRRENGVSRYDEVSLLSVSDRGDAAPERGRSPVRNGRGRARREASPDSIDGRRSMQEGFTEVSVRVPSQRRGRTPLADVFEPSRDKSPSTGRGSSQQVNRYSQNGHGVKRGATLPPEEYEIATLTISKAKQSLGISISGGMESRIQPMIKIEKIFPGGAASTNEALKAGYELLSVDGESLQGVTHQHAVDVIRRSFSNKAKDPMVFVVKVPTAPTSPRRPAD</sequence>
<feature type="domain" description="PDZ" evidence="5">
    <location>
        <begin position="74"/>
        <end position="141"/>
    </location>
</feature>
<feature type="compositionally biased region" description="Basic and acidic residues" evidence="4">
    <location>
        <begin position="760"/>
        <end position="771"/>
    </location>
</feature>
<evidence type="ECO:0000256" key="4">
    <source>
        <dbReference type="SAM" id="MobiDB-lite"/>
    </source>
</evidence>
<evidence type="ECO:0000256" key="1">
    <source>
        <dbReference type="ARBA" id="ARBA00004316"/>
    </source>
</evidence>
<feature type="compositionally biased region" description="Basic and acidic residues" evidence="4">
    <location>
        <begin position="411"/>
        <end position="421"/>
    </location>
</feature>
<name>A0A4W6DTQ4_LATCA</name>
<reference evidence="8" key="2">
    <citation type="submission" date="2025-04" db="UniProtKB">
        <authorList>
            <consortium name="RefSeq"/>
        </authorList>
    </citation>
    <scope>IDENTIFICATION</scope>
    <source>
        <tissue evidence="8">Brain</tissue>
    </source>
</reference>
<dbReference type="GO" id="GO:0060088">
    <property type="term" value="P:auditory receptor cell stereocilium organization"/>
    <property type="evidence" value="ECO:0007669"/>
    <property type="project" value="TreeGrafter"/>
</dbReference>
<dbReference type="PROSITE" id="PS50106">
    <property type="entry name" value="PDZ"/>
    <property type="match status" value="3"/>
</dbReference>
<organism evidence="6 7">
    <name type="scientific">Lates calcarifer</name>
    <name type="common">Barramundi</name>
    <name type="synonym">Holocentrus calcarifer</name>
    <dbReference type="NCBI Taxonomy" id="8187"/>
    <lineage>
        <taxon>Eukaryota</taxon>
        <taxon>Metazoa</taxon>
        <taxon>Chordata</taxon>
        <taxon>Craniata</taxon>
        <taxon>Vertebrata</taxon>
        <taxon>Euteleostomi</taxon>
        <taxon>Actinopterygii</taxon>
        <taxon>Neopterygii</taxon>
        <taxon>Teleostei</taxon>
        <taxon>Neoteleostei</taxon>
        <taxon>Acanthomorphata</taxon>
        <taxon>Carangaria</taxon>
        <taxon>Carangaria incertae sedis</taxon>
        <taxon>Centropomidae</taxon>
        <taxon>Lates</taxon>
    </lineage>
</organism>
<feature type="compositionally biased region" description="Polar residues" evidence="4">
    <location>
        <begin position="491"/>
        <end position="502"/>
    </location>
</feature>
<feature type="compositionally biased region" description="Low complexity" evidence="4">
    <location>
        <begin position="726"/>
        <end position="738"/>
    </location>
</feature>
<dbReference type="FunFam" id="2.30.42.10:FF:000171">
    <property type="entry name" value="PDZ domain containing 7"/>
    <property type="match status" value="1"/>
</dbReference>
<feature type="region of interest" description="Disordered" evidence="4">
    <location>
        <begin position="726"/>
        <end position="873"/>
    </location>
</feature>
<feature type="domain" description="PDZ" evidence="5">
    <location>
        <begin position="882"/>
        <end position="954"/>
    </location>
</feature>
<comment type="subcellular location">
    <subcellularLocation>
        <location evidence="1">Cell projection</location>
    </subcellularLocation>
</comment>
<dbReference type="Gene3D" id="1.20.1160.20">
    <property type="match status" value="1"/>
</dbReference>
<feature type="compositionally biased region" description="Basic and acidic residues" evidence="4">
    <location>
        <begin position="507"/>
        <end position="516"/>
    </location>
</feature>
<dbReference type="InterPro" id="IPR001478">
    <property type="entry name" value="PDZ"/>
</dbReference>
<feature type="region of interest" description="Disordered" evidence="4">
    <location>
        <begin position="411"/>
        <end position="555"/>
    </location>
</feature>
<feature type="compositionally biased region" description="Basic residues" evidence="4">
    <location>
        <begin position="459"/>
        <end position="468"/>
    </location>
</feature>
<dbReference type="GO" id="GO:0005929">
    <property type="term" value="C:cilium"/>
    <property type="evidence" value="ECO:0007669"/>
    <property type="project" value="TreeGrafter"/>
</dbReference>
<dbReference type="SUPFAM" id="SSF50156">
    <property type="entry name" value="PDZ domain-like"/>
    <property type="match status" value="3"/>
</dbReference>
<dbReference type="InterPro" id="IPR051844">
    <property type="entry name" value="USH2_Complex_Protein"/>
</dbReference>
<keyword evidence="2" id="KW-0677">Repeat</keyword>
<feature type="region of interest" description="Disordered" evidence="4">
    <location>
        <begin position="1"/>
        <end position="33"/>
    </location>
</feature>
<dbReference type="Proteomes" id="UP000314980">
    <property type="component" value="Unassembled WGS sequence"/>
</dbReference>
<gene>
    <name evidence="6" type="primary">PDZD7</name>
    <name evidence="8" type="synonym">pdzd7a</name>
</gene>
<dbReference type="CDD" id="cd06751">
    <property type="entry name" value="PDZ3_PDZD7-like"/>
    <property type="match status" value="1"/>
</dbReference>
<feature type="compositionally biased region" description="Basic and acidic residues" evidence="4">
    <location>
        <begin position="351"/>
        <end position="365"/>
    </location>
</feature>
<feature type="region of interest" description="Disordered" evidence="4">
    <location>
        <begin position="351"/>
        <end position="392"/>
    </location>
</feature>
<feature type="compositionally biased region" description="Polar residues" evidence="4">
    <location>
        <begin position="739"/>
        <end position="749"/>
    </location>
</feature>
<dbReference type="Proteomes" id="UP000694890">
    <property type="component" value="Linkage group LG16_LG22"/>
</dbReference>
<reference evidence="7" key="1">
    <citation type="submission" date="2015-09" db="EMBL/GenBank/DDBJ databases">
        <authorList>
            <person name="Sai Rama Sridatta P."/>
        </authorList>
    </citation>
    <scope>NUCLEOTIDE SEQUENCE [LARGE SCALE GENOMIC DNA]</scope>
</reference>
<dbReference type="CDD" id="cd10834">
    <property type="entry name" value="PDZ2_PDZD7-like"/>
    <property type="match status" value="1"/>
</dbReference>
<evidence type="ECO:0000313" key="6">
    <source>
        <dbReference type="Ensembl" id="ENSLCAP00010028385.1"/>
    </source>
</evidence>
<feature type="domain" description="PDZ" evidence="5">
    <location>
        <begin position="198"/>
        <end position="268"/>
    </location>
</feature>
<dbReference type="Ensembl" id="ENSLCAT00010028997.1">
    <property type="protein sequence ID" value="ENSLCAP00010028385.1"/>
    <property type="gene ID" value="ENSLCAG00010013321.1"/>
</dbReference>
<dbReference type="KEGG" id="lcf:108880391"/>
<accession>A0A4W6DTQ4</accession>
<dbReference type="InterPro" id="IPR036034">
    <property type="entry name" value="PDZ_sf"/>
</dbReference>
<dbReference type="Pfam" id="PF00595">
    <property type="entry name" value="PDZ"/>
    <property type="match status" value="3"/>
</dbReference>
<keyword evidence="3" id="KW-0966">Cell projection</keyword>
<feature type="compositionally biased region" description="Basic residues" evidence="4">
    <location>
        <begin position="750"/>
        <end position="759"/>
    </location>
</feature>
<dbReference type="GeneTree" id="ENSGT00950000183002"/>
<dbReference type="GO" id="GO:0002142">
    <property type="term" value="C:stereocilia ankle link complex"/>
    <property type="evidence" value="ECO:0007669"/>
    <property type="project" value="TreeGrafter"/>
</dbReference>
<feature type="compositionally biased region" description="Basic and acidic residues" evidence="4">
    <location>
        <begin position="779"/>
        <end position="789"/>
    </location>
</feature>
<dbReference type="AlphaFoldDB" id="A0A4W6DTQ4"/>
<dbReference type="FunFam" id="2.30.42.10:FF:000092">
    <property type="entry name" value="PDZ domain containing 7"/>
    <property type="match status" value="1"/>
</dbReference>
<dbReference type="GO" id="GO:0032426">
    <property type="term" value="C:stereocilium tip"/>
    <property type="evidence" value="ECO:0007669"/>
    <property type="project" value="TreeGrafter"/>
</dbReference>
<dbReference type="Gene3D" id="2.30.42.10">
    <property type="match status" value="3"/>
</dbReference>
<evidence type="ECO:0000313" key="8">
    <source>
        <dbReference type="RefSeq" id="XP_050932879.1"/>
    </source>
</evidence>
<reference evidence="6" key="3">
    <citation type="submission" date="2025-05" db="UniProtKB">
        <authorList>
            <consortium name="Ensembl"/>
        </authorList>
    </citation>
    <scope>IDENTIFICATION</scope>
</reference>
<keyword evidence="7" id="KW-1185">Reference proteome</keyword>
<dbReference type="GO" id="GO:0007605">
    <property type="term" value="P:sensory perception of sound"/>
    <property type="evidence" value="ECO:0007669"/>
    <property type="project" value="TreeGrafter"/>
</dbReference>
<dbReference type="RefSeq" id="XP_050932879.1">
    <property type="nucleotide sequence ID" value="XM_051076922.1"/>
</dbReference>
<dbReference type="SMART" id="SM00228">
    <property type="entry name" value="PDZ"/>
    <property type="match status" value="3"/>
</dbReference>
<dbReference type="GO" id="GO:0005886">
    <property type="term" value="C:plasma membrane"/>
    <property type="evidence" value="ECO:0007669"/>
    <property type="project" value="TreeGrafter"/>
</dbReference>
<proteinExistence type="predicted"/>
<feature type="compositionally biased region" description="Basic and acidic residues" evidence="4">
    <location>
        <begin position="800"/>
        <end position="814"/>
    </location>
</feature>
<dbReference type="OrthoDB" id="10029564at2759"/>
<dbReference type="InParanoid" id="A0A4W6DTQ4"/>